<dbReference type="PANTHER" id="PTHR10067:SF13">
    <property type="entry name" value="PHOSPHATIDYLSERINE DECARBOXYLASE"/>
    <property type="match status" value="1"/>
</dbReference>
<evidence type="ECO:0000313" key="4">
    <source>
        <dbReference type="Proteomes" id="UP001430848"/>
    </source>
</evidence>
<dbReference type="InterPro" id="IPR003817">
    <property type="entry name" value="PS_Dcarbxylase"/>
</dbReference>
<evidence type="ECO:0008006" key="5">
    <source>
        <dbReference type="Google" id="ProtNLM"/>
    </source>
</evidence>
<evidence type="ECO:0000256" key="2">
    <source>
        <dbReference type="ARBA" id="ARBA00023239"/>
    </source>
</evidence>
<dbReference type="EMBL" id="JAKNSF020000158">
    <property type="protein sequence ID" value="KAK7710487.1"/>
    <property type="molecule type" value="Genomic_DNA"/>
</dbReference>
<reference evidence="3 4" key="1">
    <citation type="submission" date="2024-02" db="EMBL/GenBank/DDBJ databases">
        <title>De novo assembly and annotation of 12 fungi associated with fruit tree decline syndrome in Ontario, Canada.</title>
        <authorList>
            <person name="Sulman M."/>
            <person name="Ellouze W."/>
            <person name="Ilyukhin E."/>
        </authorList>
    </citation>
    <scope>NUCLEOTIDE SEQUENCE [LARGE SCALE GENOMIC DNA]</scope>
    <source>
        <strain evidence="3 4">M169</strain>
    </source>
</reference>
<evidence type="ECO:0000256" key="1">
    <source>
        <dbReference type="ARBA" id="ARBA00022793"/>
    </source>
</evidence>
<dbReference type="Proteomes" id="UP001430848">
    <property type="component" value="Unassembled WGS sequence"/>
</dbReference>
<protein>
    <recommendedName>
        <fullName evidence="5">Phosphatidylserine decarboxylase</fullName>
    </recommendedName>
</protein>
<keyword evidence="4" id="KW-1185">Reference proteome</keyword>
<dbReference type="Pfam" id="PF02666">
    <property type="entry name" value="PS_Dcarbxylase"/>
    <property type="match status" value="1"/>
</dbReference>
<comment type="caution">
    <text evidence="3">The sequence shown here is derived from an EMBL/GenBank/DDBJ whole genome shotgun (WGS) entry which is preliminary data.</text>
</comment>
<proteinExistence type="predicted"/>
<evidence type="ECO:0000313" key="3">
    <source>
        <dbReference type="EMBL" id="KAK7710487.1"/>
    </source>
</evidence>
<keyword evidence="2" id="KW-0456">Lyase</keyword>
<sequence length="443" mass="49221">MSQQPKTCSDPPPFPLPTEVDPWIIQTLVKGVFTDNIDQLSQAVESAKSNDIPQMNDWGVVNAKDFLLFASGMLKWVPSETCDGKLIYNTLCLFYFILDQPPLNDALYSTQITPESVGKPLAPLSQWTVDFANKIGDWMNTNDSLTEQAIRSFQDSPKYNYGEAVVPPDGWNNFNQLFARHLKKGMRPISAGDPNNANYDRVVVYPADSTFDGAWPIDENEQVNIKDLEWNISDLLQSSEYASHFKGGTWMHAFLNTFDYHRQHAPVGGTVVEANVIQGLAYLQVVADPDTGKLKPHRSYMPKEPKKSHGNQLFDTLDAPDEAGYQFLQARGCVIIKNELLGYVAVLPIGMAQVSSVKLAWEPKQGENYPIQPNVNINKGDEISHFEFGGSDIVLVFQKDADIQILGAQGVDAQGQVTSKQKYLVGMPLGYSTKGLSTTNDKH</sequence>
<keyword evidence="1" id="KW-0210">Decarboxylase</keyword>
<name>A0ABR1NPV3_DIAER</name>
<organism evidence="3 4">
    <name type="scientific">Diaporthe eres</name>
    <name type="common">Phomopsis oblonga</name>
    <dbReference type="NCBI Taxonomy" id="83184"/>
    <lineage>
        <taxon>Eukaryota</taxon>
        <taxon>Fungi</taxon>
        <taxon>Dikarya</taxon>
        <taxon>Ascomycota</taxon>
        <taxon>Pezizomycotina</taxon>
        <taxon>Sordariomycetes</taxon>
        <taxon>Sordariomycetidae</taxon>
        <taxon>Diaporthales</taxon>
        <taxon>Diaporthaceae</taxon>
        <taxon>Diaporthe</taxon>
        <taxon>Diaporthe eres species complex</taxon>
    </lineage>
</organism>
<dbReference type="PANTHER" id="PTHR10067">
    <property type="entry name" value="PHOSPHATIDYLSERINE DECARBOXYLASE"/>
    <property type="match status" value="1"/>
</dbReference>
<accession>A0ABR1NPV3</accession>
<gene>
    <name evidence="3" type="ORF">SLS63_012981</name>
</gene>